<dbReference type="Proteomes" id="UP001304300">
    <property type="component" value="Chromosome"/>
</dbReference>
<evidence type="ECO:0000313" key="7">
    <source>
        <dbReference type="Proteomes" id="UP001304300"/>
    </source>
</evidence>
<keyword evidence="2" id="KW-0238">DNA-binding</keyword>
<dbReference type="Pfam" id="PF12833">
    <property type="entry name" value="HTH_18"/>
    <property type="match status" value="1"/>
</dbReference>
<evidence type="ECO:0000256" key="2">
    <source>
        <dbReference type="ARBA" id="ARBA00023125"/>
    </source>
</evidence>
<evidence type="ECO:0000256" key="3">
    <source>
        <dbReference type="ARBA" id="ARBA00023163"/>
    </source>
</evidence>
<feature type="transmembrane region" description="Helical" evidence="4">
    <location>
        <begin position="102"/>
        <end position="125"/>
    </location>
</feature>
<sequence>MFENTWHAIETLLAPIIAAQIFLVVLIYFTIVRRRIAADYKLYVCFLGAFIGFLVLRPVQYFWGDVMPMVLFVRITLLFGISLPSLLVASFVQSGVPRCLSLYVWCFGGGLGFTLTYCIILAGAWGQFGLNREMLAWLPWQVTTGLAHIVQIAGAIALLVLPCSYLIVQELRSSRNPKILAFLTGALLFGILLALGTSSAFDYSIYYVGSIFSALCWAWVVYQDVHDMKGKVTLVKEELQLLVQSGQESIAPEVEKLLEDLEELSKGNLDVYKLRIREILSMLTDATIQAGGDTDTLIRRNTDIAQKIDTSSDPNEMRKVIHSEAIELSEIIAEIPEKRTNVIVEKAKAYIEKHYGEELSVESIAKSLGSSRSHFMREFKKGTGQTVNQYLTNYRVEQAKLLLVEKSVTETAFEVGFNNSNYFSTVFKKQTGMRPVQFQESLKKK</sequence>
<feature type="transmembrane region" description="Helical" evidence="4">
    <location>
        <begin position="203"/>
        <end position="222"/>
    </location>
</feature>
<dbReference type="SUPFAM" id="SSF46689">
    <property type="entry name" value="Homeodomain-like"/>
    <property type="match status" value="2"/>
</dbReference>
<dbReference type="KEGG" id="puo:RZN69_04590"/>
<dbReference type="PANTHER" id="PTHR43280:SF28">
    <property type="entry name" value="HTH-TYPE TRANSCRIPTIONAL ACTIVATOR RHAS"/>
    <property type="match status" value="1"/>
</dbReference>
<dbReference type="InterPro" id="IPR009057">
    <property type="entry name" value="Homeodomain-like_sf"/>
</dbReference>
<dbReference type="GO" id="GO:0043565">
    <property type="term" value="F:sequence-specific DNA binding"/>
    <property type="evidence" value="ECO:0007669"/>
    <property type="project" value="InterPro"/>
</dbReference>
<organism evidence="6 7">
    <name type="scientific">Rubellicoccus peritrichatus</name>
    <dbReference type="NCBI Taxonomy" id="3080537"/>
    <lineage>
        <taxon>Bacteria</taxon>
        <taxon>Pseudomonadati</taxon>
        <taxon>Verrucomicrobiota</taxon>
        <taxon>Opitutia</taxon>
        <taxon>Puniceicoccales</taxon>
        <taxon>Cerasicoccaceae</taxon>
        <taxon>Rubellicoccus</taxon>
    </lineage>
</organism>
<keyword evidence="1" id="KW-0805">Transcription regulation</keyword>
<feature type="transmembrane region" description="Helical" evidence="4">
    <location>
        <begin position="179"/>
        <end position="197"/>
    </location>
</feature>
<dbReference type="InterPro" id="IPR020449">
    <property type="entry name" value="Tscrpt_reg_AraC-type_HTH"/>
</dbReference>
<gene>
    <name evidence="6" type="ORF">RZN69_04590</name>
</gene>
<feature type="transmembrane region" description="Helical" evidence="4">
    <location>
        <begin position="12"/>
        <end position="31"/>
    </location>
</feature>
<dbReference type="InterPro" id="IPR018060">
    <property type="entry name" value="HTH_AraC"/>
</dbReference>
<feature type="transmembrane region" description="Helical" evidence="4">
    <location>
        <begin position="145"/>
        <end position="167"/>
    </location>
</feature>
<dbReference type="PROSITE" id="PS01124">
    <property type="entry name" value="HTH_ARAC_FAMILY_2"/>
    <property type="match status" value="1"/>
</dbReference>
<dbReference type="PRINTS" id="PR00032">
    <property type="entry name" value="HTHARAC"/>
</dbReference>
<dbReference type="SMART" id="SM00342">
    <property type="entry name" value="HTH_ARAC"/>
    <property type="match status" value="1"/>
</dbReference>
<evidence type="ECO:0000259" key="5">
    <source>
        <dbReference type="PROSITE" id="PS01124"/>
    </source>
</evidence>
<name>A0AAQ3LBP4_9BACT</name>
<evidence type="ECO:0000313" key="6">
    <source>
        <dbReference type="EMBL" id="WOO42357.1"/>
    </source>
</evidence>
<dbReference type="AlphaFoldDB" id="A0AAQ3LBP4"/>
<keyword evidence="4" id="KW-1133">Transmembrane helix</keyword>
<dbReference type="GO" id="GO:0003700">
    <property type="term" value="F:DNA-binding transcription factor activity"/>
    <property type="evidence" value="ECO:0007669"/>
    <property type="project" value="InterPro"/>
</dbReference>
<keyword evidence="4" id="KW-0812">Transmembrane</keyword>
<keyword evidence="4" id="KW-0472">Membrane</keyword>
<feature type="transmembrane region" description="Helical" evidence="4">
    <location>
        <begin position="69"/>
        <end position="90"/>
    </location>
</feature>
<feature type="transmembrane region" description="Helical" evidence="4">
    <location>
        <begin position="43"/>
        <end position="63"/>
    </location>
</feature>
<accession>A0AAQ3LBP4</accession>
<evidence type="ECO:0000256" key="1">
    <source>
        <dbReference type="ARBA" id="ARBA00023015"/>
    </source>
</evidence>
<reference evidence="6 7" key="1">
    <citation type="submission" date="2023-10" db="EMBL/GenBank/DDBJ databases">
        <title>Rubellicoccus peritrichatus gen. nov., sp. nov., isolated from an algae of coral reef tank.</title>
        <authorList>
            <person name="Luo J."/>
        </authorList>
    </citation>
    <scope>NUCLEOTIDE SEQUENCE [LARGE SCALE GENOMIC DNA]</scope>
    <source>
        <strain evidence="6 7">CR14</strain>
    </source>
</reference>
<feature type="domain" description="HTH araC/xylS-type" evidence="5">
    <location>
        <begin position="345"/>
        <end position="441"/>
    </location>
</feature>
<keyword evidence="7" id="KW-1185">Reference proteome</keyword>
<proteinExistence type="predicted"/>
<dbReference type="PANTHER" id="PTHR43280">
    <property type="entry name" value="ARAC-FAMILY TRANSCRIPTIONAL REGULATOR"/>
    <property type="match status" value="1"/>
</dbReference>
<dbReference type="RefSeq" id="WP_317834876.1">
    <property type="nucleotide sequence ID" value="NZ_CP136920.1"/>
</dbReference>
<dbReference type="EMBL" id="CP136920">
    <property type="protein sequence ID" value="WOO42357.1"/>
    <property type="molecule type" value="Genomic_DNA"/>
</dbReference>
<keyword evidence="3" id="KW-0804">Transcription</keyword>
<protein>
    <submittedName>
        <fullName evidence="6">AraC family transcriptional regulator</fullName>
    </submittedName>
</protein>
<dbReference type="Gene3D" id="1.10.10.60">
    <property type="entry name" value="Homeodomain-like"/>
    <property type="match status" value="2"/>
</dbReference>
<evidence type="ECO:0000256" key="4">
    <source>
        <dbReference type="SAM" id="Phobius"/>
    </source>
</evidence>